<dbReference type="PANTHER" id="PTHR34287:SF4">
    <property type="entry name" value="OS04G0504200 PROTEIN"/>
    <property type="match status" value="1"/>
</dbReference>
<dbReference type="EMBL" id="JARAOO010000006">
    <property type="protein sequence ID" value="KAJ7964622.1"/>
    <property type="molecule type" value="Genomic_DNA"/>
</dbReference>
<comment type="caution">
    <text evidence="1">The sequence shown here is derived from an EMBL/GenBank/DDBJ whole genome shotgun (WGS) entry which is preliminary data.</text>
</comment>
<dbReference type="AlphaFoldDB" id="A0AAD7LV72"/>
<name>A0AAD7LV72_QUISA</name>
<accession>A0AAD7LV72</accession>
<dbReference type="KEGG" id="qsa:O6P43_014408"/>
<keyword evidence="2" id="KW-1185">Reference proteome</keyword>
<proteinExistence type="predicted"/>
<gene>
    <name evidence="1" type="ORF">O6P43_014408</name>
</gene>
<dbReference type="Proteomes" id="UP001163823">
    <property type="component" value="Chromosome 6"/>
</dbReference>
<reference evidence="1" key="1">
    <citation type="journal article" date="2023" name="Science">
        <title>Elucidation of the pathway for biosynthesis of saponin adjuvants from the soapbark tree.</title>
        <authorList>
            <person name="Reed J."/>
            <person name="Orme A."/>
            <person name="El-Demerdash A."/>
            <person name="Owen C."/>
            <person name="Martin L.B.B."/>
            <person name="Misra R.C."/>
            <person name="Kikuchi S."/>
            <person name="Rejzek M."/>
            <person name="Martin A.C."/>
            <person name="Harkess A."/>
            <person name="Leebens-Mack J."/>
            <person name="Louveau T."/>
            <person name="Stephenson M.J."/>
            <person name="Osbourn A."/>
        </authorList>
    </citation>
    <scope>NUCLEOTIDE SEQUENCE</scope>
    <source>
        <strain evidence="1">S10</strain>
    </source>
</reference>
<organism evidence="1 2">
    <name type="scientific">Quillaja saponaria</name>
    <name type="common">Soap bark tree</name>
    <dbReference type="NCBI Taxonomy" id="32244"/>
    <lineage>
        <taxon>Eukaryota</taxon>
        <taxon>Viridiplantae</taxon>
        <taxon>Streptophyta</taxon>
        <taxon>Embryophyta</taxon>
        <taxon>Tracheophyta</taxon>
        <taxon>Spermatophyta</taxon>
        <taxon>Magnoliopsida</taxon>
        <taxon>eudicotyledons</taxon>
        <taxon>Gunneridae</taxon>
        <taxon>Pentapetalae</taxon>
        <taxon>rosids</taxon>
        <taxon>fabids</taxon>
        <taxon>Fabales</taxon>
        <taxon>Quillajaceae</taxon>
        <taxon>Quillaja</taxon>
    </lineage>
</organism>
<evidence type="ECO:0000313" key="1">
    <source>
        <dbReference type="EMBL" id="KAJ7964622.1"/>
    </source>
</evidence>
<dbReference type="PANTHER" id="PTHR34287">
    <property type="entry name" value="OS06G0551500 PROTEIN-RELATED"/>
    <property type="match status" value="1"/>
</dbReference>
<protein>
    <submittedName>
        <fullName evidence="1">Uncharacterized protein</fullName>
    </submittedName>
</protein>
<sequence>MMANTKVVEYLVPLMSKELLYKFPDNSAFDFDYSQSSIWSPLVTRAYCPIDLDLDLITPRKLTYEMGLELNGENSLKKVGSKIKKKFTNNGFHLLRKQQQQKKKKMSSDLSPTPTRIKGTCNPIFVKGWNKVLKAASIQFKKRKMKKDPMVHVKLSKSKYPTI</sequence>
<evidence type="ECO:0000313" key="2">
    <source>
        <dbReference type="Proteomes" id="UP001163823"/>
    </source>
</evidence>